<protein>
    <submittedName>
        <fullName evidence="3">F-box domain, FBD domain, Leucine-rich repeat domain, L domain-like protein</fullName>
    </submittedName>
</protein>
<organism evidence="3 4">
    <name type="scientific">Artemisia annua</name>
    <name type="common">Sweet wormwood</name>
    <dbReference type="NCBI Taxonomy" id="35608"/>
    <lineage>
        <taxon>Eukaryota</taxon>
        <taxon>Viridiplantae</taxon>
        <taxon>Streptophyta</taxon>
        <taxon>Embryophyta</taxon>
        <taxon>Tracheophyta</taxon>
        <taxon>Spermatophyta</taxon>
        <taxon>Magnoliopsida</taxon>
        <taxon>eudicotyledons</taxon>
        <taxon>Gunneridae</taxon>
        <taxon>Pentapetalae</taxon>
        <taxon>asterids</taxon>
        <taxon>campanulids</taxon>
        <taxon>Asterales</taxon>
        <taxon>Asteraceae</taxon>
        <taxon>Asteroideae</taxon>
        <taxon>Anthemideae</taxon>
        <taxon>Artemisiinae</taxon>
        <taxon>Artemisia</taxon>
    </lineage>
</organism>
<dbReference type="STRING" id="35608.A0A2U1MPQ0"/>
<dbReference type="Pfam" id="PF24758">
    <property type="entry name" value="LRR_At5g56370"/>
    <property type="match status" value="1"/>
</dbReference>
<gene>
    <name evidence="3" type="ORF">CTI12_AA356430</name>
</gene>
<dbReference type="PANTHER" id="PTHR31639">
    <property type="entry name" value="F-BOX PROTEIN-LIKE"/>
    <property type="match status" value="1"/>
</dbReference>
<dbReference type="Proteomes" id="UP000245207">
    <property type="component" value="Unassembled WGS sequence"/>
</dbReference>
<evidence type="ECO:0000313" key="4">
    <source>
        <dbReference type="Proteomes" id="UP000245207"/>
    </source>
</evidence>
<dbReference type="AlphaFoldDB" id="A0A2U1MPQ0"/>
<evidence type="ECO:0000259" key="2">
    <source>
        <dbReference type="Pfam" id="PF24758"/>
    </source>
</evidence>
<reference evidence="3 4" key="1">
    <citation type="journal article" date="2018" name="Mol. Plant">
        <title>The genome of Artemisia annua provides insight into the evolution of Asteraceae family and artemisinin biosynthesis.</title>
        <authorList>
            <person name="Shen Q."/>
            <person name="Zhang L."/>
            <person name="Liao Z."/>
            <person name="Wang S."/>
            <person name="Yan T."/>
            <person name="Shi P."/>
            <person name="Liu M."/>
            <person name="Fu X."/>
            <person name="Pan Q."/>
            <person name="Wang Y."/>
            <person name="Lv Z."/>
            <person name="Lu X."/>
            <person name="Zhang F."/>
            <person name="Jiang W."/>
            <person name="Ma Y."/>
            <person name="Chen M."/>
            <person name="Hao X."/>
            <person name="Li L."/>
            <person name="Tang Y."/>
            <person name="Lv G."/>
            <person name="Zhou Y."/>
            <person name="Sun X."/>
            <person name="Brodelius P.E."/>
            <person name="Rose J.K.C."/>
            <person name="Tang K."/>
        </authorList>
    </citation>
    <scope>NUCLEOTIDE SEQUENCE [LARGE SCALE GENOMIC DNA]</scope>
    <source>
        <strain evidence="4">cv. Huhao1</strain>
        <tissue evidence="3">Leaf</tissue>
    </source>
</reference>
<sequence length="360" mass="41729">MFLDSFQEVDQWMLFLSRNGVREFHLVNTNQRYELPSYVFSCLELRALTLDNCLFKPPLKFDGFFKLENLNLRDINFVASSVRTHINLPKLKSLTLTSCTNLCNFNIKATKLQILRVLFCPGAMLLRLLMHSQRILWVTVFIKSAIQDIVQVERINLTRILSNLPTVSIFNGCFLKLLIAERIPKWLPHPVNSLKRLNFFDLNFGDLDQLQGALCLLRNSPNLEKLRIDNVQRYDTRVDFKPLLRFVSFQEPQLNDSDAGPVLTYLESPDGLDQTLNLLKIVEIENIEGSRPELHFIKLLLAHSPSLEKFTIQPCGTSLSNQVFNIAFRKKEERFNIAKDVMQFPRVSQKVEMIFLDPEP</sequence>
<comment type="caution">
    <text evidence="3">The sequence shown here is derived from an EMBL/GenBank/DDBJ whole genome shotgun (WGS) entry which is preliminary data.</text>
</comment>
<evidence type="ECO:0000259" key="1">
    <source>
        <dbReference type="Pfam" id="PF08387"/>
    </source>
</evidence>
<dbReference type="Pfam" id="PF08387">
    <property type="entry name" value="FBD"/>
    <property type="match status" value="1"/>
</dbReference>
<dbReference type="InterPro" id="IPR032675">
    <property type="entry name" value="LRR_dom_sf"/>
</dbReference>
<keyword evidence="4" id="KW-1185">Reference proteome</keyword>
<name>A0A2U1MPQ0_ARTAN</name>
<feature type="domain" description="FBD" evidence="1">
    <location>
        <begin position="279"/>
        <end position="312"/>
    </location>
</feature>
<feature type="domain" description="F-box/LRR-repeat protein 15/At3g58940/PEG3-like LRR" evidence="2">
    <location>
        <begin position="9"/>
        <end position="228"/>
    </location>
</feature>
<accession>A0A2U1MPQ0</accession>
<dbReference type="PANTHER" id="PTHR31639:SF333">
    <property type="entry name" value="F-BOX DOMAIN, FBD DOMAIN, LEUCINE-RICH REPEAT DOMAIN, L DOMAIN-LIKE PROTEIN-RELATED"/>
    <property type="match status" value="1"/>
</dbReference>
<proteinExistence type="predicted"/>
<dbReference type="OrthoDB" id="1722980at2759"/>
<evidence type="ECO:0000313" key="3">
    <source>
        <dbReference type="EMBL" id="PWA63251.1"/>
    </source>
</evidence>
<dbReference type="Gene3D" id="3.80.10.10">
    <property type="entry name" value="Ribonuclease Inhibitor"/>
    <property type="match status" value="1"/>
</dbReference>
<dbReference type="InterPro" id="IPR006566">
    <property type="entry name" value="FBD"/>
</dbReference>
<dbReference type="InterPro" id="IPR055411">
    <property type="entry name" value="LRR_FXL15/At3g58940/PEG3-like"/>
</dbReference>
<dbReference type="SUPFAM" id="SSF52047">
    <property type="entry name" value="RNI-like"/>
    <property type="match status" value="1"/>
</dbReference>
<dbReference type="EMBL" id="PKPP01004677">
    <property type="protein sequence ID" value="PWA63251.1"/>
    <property type="molecule type" value="Genomic_DNA"/>
</dbReference>